<dbReference type="PRINTS" id="PR00301">
    <property type="entry name" value="HEATSHOCK70"/>
</dbReference>
<keyword evidence="2" id="KW-0067">ATP-binding</keyword>
<dbReference type="SUPFAM" id="SSF53067">
    <property type="entry name" value="Actin-like ATPase domain"/>
    <property type="match status" value="1"/>
</dbReference>
<sequence length="171" mass="19170">MTSNEENKAIGIDLGTTKTCVAVWQHNRVEIIPNDQGNRTTPSIVSFTDAQRLVGDEARNQVTMNPHNTIFNVKRFIGLRFQDQSVQEDMKLWPFKVVPAGPNKEKPMIVVTYKGEEKQISGEEISSMVLCKMKEVAEEYLGHAVKCAVITVPAYFNNSQRQATKDAGKDI</sequence>
<dbReference type="Proteomes" id="UP000447434">
    <property type="component" value="Chromosome 15"/>
</dbReference>
<dbReference type="GO" id="GO:0140662">
    <property type="term" value="F:ATP-dependent protein folding chaperone"/>
    <property type="evidence" value="ECO:0007669"/>
    <property type="project" value="InterPro"/>
</dbReference>
<keyword evidence="4" id="KW-1185">Reference proteome</keyword>
<comment type="caution">
    <text evidence="3">The sequence shown here is derived from an EMBL/GenBank/DDBJ whole genome shotgun (WGS) entry which is preliminary data.</text>
</comment>
<dbReference type="OrthoDB" id="3789372at2759"/>
<evidence type="ECO:0000256" key="1">
    <source>
        <dbReference type="ARBA" id="ARBA00022741"/>
    </source>
</evidence>
<proteinExistence type="predicted"/>
<dbReference type="InterPro" id="IPR013126">
    <property type="entry name" value="Hsp_70_fam"/>
</dbReference>
<reference evidence="4" key="1">
    <citation type="journal article" date="2020" name="Nat. Commun.">
        <title>Genome sequence of the cluster root forming white lupin.</title>
        <authorList>
            <person name="Hufnagel B."/>
            <person name="Marques A."/>
            <person name="Soriano A."/>
            <person name="Marques L."/>
            <person name="Divol F."/>
            <person name="Doumas P."/>
            <person name="Sallet E."/>
            <person name="Mancinotti D."/>
            <person name="Carrere S."/>
            <person name="Marande W."/>
            <person name="Arribat S."/>
            <person name="Keller J."/>
            <person name="Huneau C."/>
            <person name="Blein T."/>
            <person name="Aime D."/>
            <person name="Laguerre M."/>
            <person name="Taylor J."/>
            <person name="Schubert V."/>
            <person name="Nelson M."/>
            <person name="Geu-Flores F."/>
            <person name="Crespi M."/>
            <person name="Gallardo-Guerrero K."/>
            <person name="Delaux P.-M."/>
            <person name="Salse J."/>
            <person name="Berges H."/>
            <person name="Guyot R."/>
            <person name="Gouzy J."/>
            <person name="Peret B."/>
        </authorList>
    </citation>
    <scope>NUCLEOTIDE SEQUENCE [LARGE SCALE GENOMIC DNA]</scope>
    <source>
        <strain evidence="4">cv. Amiga</strain>
    </source>
</reference>
<gene>
    <name evidence="3" type="ORF">Lalb_Chr15g0086521</name>
</gene>
<organism evidence="3 4">
    <name type="scientific">Lupinus albus</name>
    <name type="common">White lupine</name>
    <name type="synonym">Lupinus termis</name>
    <dbReference type="NCBI Taxonomy" id="3870"/>
    <lineage>
        <taxon>Eukaryota</taxon>
        <taxon>Viridiplantae</taxon>
        <taxon>Streptophyta</taxon>
        <taxon>Embryophyta</taxon>
        <taxon>Tracheophyta</taxon>
        <taxon>Spermatophyta</taxon>
        <taxon>Magnoliopsida</taxon>
        <taxon>eudicotyledons</taxon>
        <taxon>Gunneridae</taxon>
        <taxon>Pentapetalae</taxon>
        <taxon>rosids</taxon>
        <taxon>fabids</taxon>
        <taxon>Fabales</taxon>
        <taxon>Fabaceae</taxon>
        <taxon>Papilionoideae</taxon>
        <taxon>50 kb inversion clade</taxon>
        <taxon>genistoids sensu lato</taxon>
        <taxon>core genistoids</taxon>
        <taxon>Genisteae</taxon>
        <taxon>Lupinus</taxon>
    </lineage>
</organism>
<evidence type="ECO:0000313" key="4">
    <source>
        <dbReference type="Proteomes" id="UP000447434"/>
    </source>
</evidence>
<dbReference type="GO" id="GO:0005524">
    <property type="term" value="F:ATP binding"/>
    <property type="evidence" value="ECO:0007669"/>
    <property type="project" value="UniProtKB-KW"/>
</dbReference>
<evidence type="ECO:0000256" key="2">
    <source>
        <dbReference type="ARBA" id="ARBA00022840"/>
    </source>
</evidence>
<dbReference type="AlphaFoldDB" id="A0A6A4PDR9"/>
<evidence type="ECO:0000313" key="3">
    <source>
        <dbReference type="EMBL" id="KAE9598959.1"/>
    </source>
</evidence>
<dbReference type="InterPro" id="IPR043129">
    <property type="entry name" value="ATPase_NBD"/>
</dbReference>
<keyword evidence="3" id="KW-0346">Stress response</keyword>
<keyword evidence="1" id="KW-0547">Nucleotide-binding</keyword>
<protein>
    <submittedName>
        <fullName evidence="3">Putative Heat shock protein 70 family</fullName>
    </submittedName>
</protein>
<name>A0A6A4PDR9_LUPAL</name>
<accession>A0A6A4PDR9</accession>
<dbReference type="EMBL" id="WOCE01000015">
    <property type="protein sequence ID" value="KAE9598959.1"/>
    <property type="molecule type" value="Genomic_DNA"/>
</dbReference>
<dbReference type="Pfam" id="PF00012">
    <property type="entry name" value="HSP70"/>
    <property type="match status" value="1"/>
</dbReference>
<dbReference type="Gene3D" id="3.30.420.40">
    <property type="match status" value="1"/>
</dbReference>
<dbReference type="PANTHER" id="PTHR19375">
    <property type="entry name" value="HEAT SHOCK PROTEIN 70KDA"/>
    <property type="match status" value="1"/>
</dbReference>